<keyword evidence="1" id="KW-0812">Transmembrane</keyword>
<dbReference type="EMBL" id="JALLBG020000262">
    <property type="protein sequence ID" value="KAL3757551.1"/>
    <property type="molecule type" value="Genomic_DNA"/>
</dbReference>
<comment type="caution">
    <text evidence="2">The sequence shown here is derived from an EMBL/GenBank/DDBJ whole genome shotgun (WGS) entry which is preliminary data.</text>
</comment>
<organism evidence="2 4">
    <name type="scientific">Discostella pseudostelligera</name>
    <dbReference type="NCBI Taxonomy" id="259834"/>
    <lineage>
        <taxon>Eukaryota</taxon>
        <taxon>Sar</taxon>
        <taxon>Stramenopiles</taxon>
        <taxon>Ochrophyta</taxon>
        <taxon>Bacillariophyta</taxon>
        <taxon>Coscinodiscophyceae</taxon>
        <taxon>Thalassiosirophycidae</taxon>
        <taxon>Stephanodiscales</taxon>
        <taxon>Stephanodiscaceae</taxon>
        <taxon>Discostella</taxon>
    </lineage>
</organism>
<keyword evidence="1" id="KW-0472">Membrane</keyword>
<dbReference type="AlphaFoldDB" id="A0ABD3M102"/>
<reference evidence="2 4" key="1">
    <citation type="submission" date="2024-10" db="EMBL/GenBank/DDBJ databases">
        <title>Updated reference genomes for cyclostephanoid diatoms.</title>
        <authorList>
            <person name="Roberts W.R."/>
            <person name="Alverson A.J."/>
        </authorList>
    </citation>
    <scope>NUCLEOTIDE SEQUENCE [LARGE SCALE GENOMIC DNA]</scope>
    <source>
        <strain evidence="2 4">AJA232-27</strain>
    </source>
</reference>
<keyword evidence="1" id="KW-1133">Transmembrane helix</keyword>
<sequence length="144" mass="14838">MTAKDNYSFEPLGTVDTATPVAKAVPTPTSNATAPESYYTEDVEQPSTTAIIVGCGIVGWMIAGPCLAILTALSGIYAAEKNKGPIGDSTRAIGRVAAAAGKKAREEHLLCKIKEAIGSIFTKKKCPHCGNSATNQGCAHAATN</sequence>
<dbReference type="Proteomes" id="UP001530293">
    <property type="component" value="Unassembled WGS sequence"/>
</dbReference>
<evidence type="ECO:0000313" key="2">
    <source>
        <dbReference type="EMBL" id="KAL3757408.1"/>
    </source>
</evidence>
<proteinExistence type="predicted"/>
<gene>
    <name evidence="3" type="ORF">ACHAWU_000510</name>
    <name evidence="2" type="ORF">ACHAWU_005139</name>
</gene>
<dbReference type="EMBL" id="JALLBG020000266">
    <property type="protein sequence ID" value="KAL3757408.1"/>
    <property type="molecule type" value="Genomic_DNA"/>
</dbReference>
<accession>A0ABD3M102</accession>
<evidence type="ECO:0000313" key="3">
    <source>
        <dbReference type="EMBL" id="KAL3757551.1"/>
    </source>
</evidence>
<feature type="transmembrane region" description="Helical" evidence="1">
    <location>
        <begin position="50"/>
        <end position="73"/>
    </location>
</feature>
<protein>
    <submittedName>
        <fullName evidence="2">Uncharacterized protein</fullName>
    </submittedName>
</protein>
<name>A0ABD3M102_9STRA</name>
<evidence type="ECO:0000313" key="4">
    <source>
        <dbReference type="Proteomes" id="UP001530293"/>
    </source>
</evidence>
<keyword evidence="4" id="KW-1185">Reference proteome</keyword>
<evidence type="ECO:0000256" key="1">
    <source>
        <dbReference type="SAM" id="Phobius"/>
    </source>
</evidence>